<accession>A0ACB9C6B2</accession>
<keyword evidence="2" id="KW-1185">Reference proteome</keyword>
<proteinExistence type="predicted"/>
<organism evidence="1 2">
    <name type="scientific">Arctium lappa</name>
    <name type="common">Greater burdock</name>
    <name type="synonym">Lappa major</name>
    <dbReference type="NCBI Taxonomy" id="4217"/>
    <lineage>
        <taxon>Eukaryota</taxon>
        <taxon>Viridiplantae</taxon>
        <taxon>Streptophyta</taxon>
        <taxon>Embryophyta</taxon>
        <taxon>Tracheophyta</taxon>
        <taxon>Spermatophyta</taxon>
        <taxon>Magnoliopsida</taxon>
        <taxon>eudicotyledons</taxon>
        <taxon>Gunneridae</taxon>
        <taxon>Pentapetalae</taxon>
        <taxon>asterids</taxon>
        <taxon>campanulids</taxon>
        <taxon>Asterales</taxon>
        <taxon>Asteraceae</taxon>
        <taxon>Carduoideae</taxon>
        <taxon>Cardueae</taxon>
        <taxon>Arctiinae</taxon>
        <taxon>Arctium</taxon>
    </lineage>
</organism>
<dbReference type="EMBL" id="CM042051">
    <property type="protein sequence ID" value="KAI3729818.1"/>
    <property type="molecule type" value="Genomic_DNA"/>
</dbReference>
<reference evidence="2" key="1">
    <citation type="journal article" date="2022" name="Mol. Ecol. Resour.">
        <title>The genomes of chicory, endive, great burdock and yacon provide insights into Asteraceae palaeo-polyploidization history and plant inulin production.</title>
        <authorList>
            <person name="Fan W."/>
            <person name="Wang S."/>
            <person name="Wang H."/>
            <person name="Wang A."/>
            <person name="Jiang F."/>
            <person name="Liu H."/>
            <person name="Zhao H."/>
            <person name="Xu D."/>
            <person name="Zhang Y."/>
        </authorList>
    </citation>
    <scope>NUCLEOTIDE SEQUENCE [LARGE SCALE GENOMIC DNA]</scope>
    <source>
        <strain evidence="2">cv. Niubang</strain>
    </source>
</reference>
<dbReference type="Proteomes" id="UP001055879">
    <property type="component" value="Linkage Group LG05"/>
</dbReference>
<evidence type="ECO:0000313" key="2">
    <source>
        <dbReference type="Proteomes" id="UP001055879"/>
    </source>
</evidence>
<sequence>MVDKITSIGHGYKAPNYHALRVNLLTDAKNSVSLLIDSYRSQWIESGCTIMSDGWRDIRQRHLINFLLYCPKGIPFLKSVDASDIESNASNLCNLFAEIVEMLGEKNAVQIVTDNAANYKLVGTKLCERYTSITWSPCAAHCLNLVLKDVSELDNVKSLVTLASRVTVFIYNHKWPLNWLRKRQAFQYDRENLCYKREVFQGVLDMVEKNFSSRDVLDLTMSLGKFRDSEGTFGRSSVVASRTITRPDLRLRRGLMILFIMNALIRRAGRRT</sequence>
<reference evidence="1 2" key="2">
    <citation type="journal article" date="2022" name="Mol. Ecol. Resour.">
        <title>The genomes of chicory, endive, great burdock and yacon provide insights into Asteraceae paleo-polyploidization history and plant inulin production.</title>
        <authorList>
            <person name="Fan W."/>
            <person name="Wang S."/>
            <person name="Wang H."/>
            <person name="Wang A."/>
            <person name="Jiang F."/>
            <person name="Liu H."/>
            <person name="Zhao H."/>
            <person name="Xu D."/>
            <person name="Zhang Y."/>
        </authorList>
    </citation>
    <scope>NUCLEOTIDE SEQUENCE [LARGE SCALE GENOMIC DNA]</scope>
    <source>
        <strain evidence="2">cv. Niubang</strain>
    </source>
</reference>
<name>A0ACB9C6B2_ARCLA</name>
<gene>
    <name evidence="1" type="ORF">L6452_18488</name>
</gene>
<protein>
    <submittedName>
        <fullName evidence="1">Uncharacterized protein</fullName>
    </submittedName>
</protein>
<evidence type="ECO:0000313" key="1">
    <source>
        <dbReference type="EMBL" id="KAI3729818.1"/>
    </source>
</evidence>
<comment type="caution">
    <text evidence="1">The sequence shown here is derived from an EMBL/GenBank/DDBJ whole genome shotgun (WGS) entry which is preliminary data.</text>
</comment>